<dbReference type="InterPro" id="IPR018060">
    <property type="entry name" value="HTH_AraC"/>
</dbReference>
<gene>
    <name evidence="5" type="ORF">ACFOHL_16370</name>
</gene>
<organism evidence="5 6">
    <name type="scientific">Agaribacter flavus</name>
    <dbReference type="NCBI Taxonomy" id="1902781"/>
    <lineage>
        <taxon>Bacteria</taxon>
        <taxon>Pseudomonadati</taxon>
        <taxon>Pseudomonadota</taxon>
        <taxon>Gammaproteobacteria</taxon>
        <taxon>Alteromonadales</taxon>
        <taxon>Alteromonadaceae</taxon>
        <taxon>Agaribacter</taxon>
    </lineage>
</organism>
<evidence type="ECO:0000259" key="4">
    <source>
        <dbReference type="PROSITE" id="PS01124"/>
    </source>
</evidence>
<sequence>MAQHYSVEDMAALVNMSERNFLRQFKAQFATSPAKWLIGVRIKRASELLETTDLPSKAIAKLCGLGTEESLRHHFRRQLNVSPSHYRKQFAE</sequence>
<dbReference type="Gene3D" id="1.10.10.60">
    <property type="entry name" value="Homeodomain-like"/>
    <property type="match status" value="2"/>
</dbReference>
<dbReference type="Pfam" id="PF12833">
    <property type="entry name" value="HTH_18"/>
    <property type="match status" value="1"/>
</dbReference>
<evidence type="ECO:0000313" key="6">
    <source>
        <dbReference type="Proteomes" id="UP001595478"/>
    </source>
</evidence>
<evidence type="ECO:0000256" key="1">
    <source>
        <dbReference type="ARBA" id="ARBA00023015"/>
    </source>
</evidence>
<reference evidence="6" key="1">
    <citation type="journal article" date="2019" name="Int. J. Syst. Evol. Microbiol.">
        <title>The Global Catalogue of Microorganisms (GCM) 10K type strain sequencing project: providing services to taxonomists for standard genome sequencing and annotation.</title>
        <authorList>
            <consortium name="The Broad Institute Genomics Platform"/>
            <consortium name="The Broad Institute Genome Sequencing Center for Infectious Disease"/>
            <person name="Wu L."/>
            <person name="Ma J."/>
        </authorList>
    </citation>
    <scope>NUCLEOTIDE SEQUENCE [LARGE SCALE GENOMIC DNA]</scope>
    <source>
        <strain evidence="6">KCTC 52473</strain>
    </source>
</reference>
<keyword evidence="1" id="KW-0805">Transcription regulation</keyword>
<dbReference type="SMART" id="SM00342">
    <property type="entry name" value="HTH_ARAC"/>
    <property type="match status" value="1"/>
</dbReference>
<evidence type="ECO:0000313" key="5">
    <source>
        <dbReference type="EMBL" id="MFC3123199.1"/>
    </source>
</evidence>
<dbReference type="RefSeq" id="WP_376921313.1">
    <property type="nucleotide sequence ID" value="NZ_JBHRSW010000047.1"/>
</dbReference>
<dbReference type="PANTHER" id="PTHR46796">
    <property type="entry name" value="HTH-TYPE TRANSCRIPTIONAL ACTIVATOR RHAS-RELATED"/>
    <property type="match status" value="1"/>
</dbReference>
<name>A0ABV7FS70_9ALTE</name>
<dbReference type="Proteomes" id="UP001595478">
    <property type="component" value="Unassembled WGS sequence"/>
</dbReference>
<dbReference type="EMBL" id="JBHRSW010000047">
    <property type="protein sequence ID" value="MFC3123199.1"/>
    <property type="molecule type" value="Genomic_DNA"/>
</dbReference>
<evidence type="ECO:0000256" key="3">
    <source>
        <dbReference type="ARBA" id="ARBA00023163"/>
    </source>
</evidence>
<keyword evidence="2" id="KW-0238">DNA-binding</keyword>
<proteinExistence type="predicted"/>
<protein>
    <submittedName>
        <fullName evidence="5">Helix-turn-helix domain-containing protein</fullName>
    </submittedName>
</protein>
<dbReference type="InterPro" id="IPR009057">
    <property type="entry name" value="Homeodomain-like_sf"/>
</dbReference>
<feature type="domain" description="HTH araC/xylS-type" evidence="4">
    <location>
        <begin position="1"/>
        <end position="89"/>
    </location>
</feature>
<comment type="caution">
    <text evidence="5">The sequence shown here is derived from an EMBL/GenBank/DDBJ whole genome shotgun (WGS) entry which is preliminary data.</text>
</comment>
<keyword evidence="6" id="KW-1185">Reference proteome</keyword>
<evidence type="ECO:0000256" key="2">
    <source>
        <dbReference type="ARBA" id="ARBA00023125"/>
    </source>
</evidence>
<dbReference type="PROSITE" id="PS01124">
    <property type="entry name" value="HTH_ARAC_FAMILY_2"/>
    <property type="match status" value="1"/>
</dbReference>
<keyword evidence="3" id="KW-0804">Transcription</keyword>
<accession>A0ABV7FS70</accession>
<dbReference type="SUPFAM" id="SSF46689">
    <property type="entry name" value="Homeodomain-like"/>
    <property type="match status" value="2"/>
</dbReference>
<dbReference type="InterPro" id="IPR050204">
    <property type="entry name" value="AraC_XylS_family_regulators"/>
</dbReference>